<evidence type="ECO:0008006" key="5">
    <source>
        <dbReference type="Google" id="ProtNLM"/>
    </source>
</evidence>
<evidence type="ECO:0000313" key="4">
    <source>
        <dbReference type="Proteomes" id="UP000007431"/>
    </source>
</evidence>
<dbReference type="Pfam" id="PF00923">
    <property type="entry name" value="TAL_FSA"/>
    <property type="match status" value="1"/>
</dbReference>
<keyword evidence="4" id="KW-1185">Reference proteome</keyword>
<dbReference type="STRING" id="578458.D8Q6E4"/>
<proteinExistence type="predicted"/>
<dbReference type="AlphaFoldDB" id="D8Q6E4"/>
<evidence type="ECO:0000256" key="1">
    <source>
        <dbReference type="ARBA" id="ARBA00023270"/>
    </source>
</evidence>
<gene>
    <name evidence="3" type="ORF">SCHCODRAFT_110135</name>
</gene>
<name>D8Q6E4_SCHCM</name>
<sequence>MKALRNQTLRAHIIKLFDAAGIDVFCQIPASVPRDTSAAIQTLRHRRAQEIEVEDAMNKSRFRRSRAHSTAHISPGKRAALASLFETCLQSRAAATASAPTLAKPWNAPDAPHLASENRPPAFGAPSRKGGHGHNKAAPRPTEESRATPSHARASKSTPPLAKSLKAAGVHILAATANLRELSDERERYSGTYLTIGSIADCITIAKKEIVDNASKLCTAQEQGKAGDRGSQQANSASLVLEHVEYRDIGLLYLVQNAVAETMEGSGDCLLEDMVTLKTETMTRLTAELGRSVVDFCPGTHFTFMNPAMLVPPASGQHSQLARAHVPRLVHLSQRLLEGYSQLQGSGRRDVVLSLPATAAGLQAARQLTTINNRIRICLTHVVSAAHATLCVGPGAACLSVPVGPVMAWHRTQARLYAGIRAENAFARGVEAIQAIIRYCHTALPRIDVIGTEFGNHYQLAALWEFDAVALTHDQLQALPLLKQKLGPASDRSSYAVSKAKEADRVSSAVRERPLDTLPVADVSALASITQRAIARMNRDMEKVERVLTADIAKALRAEAERRETELDWWDVDGDCWAVIDAARRAGTDATGPVVVIHDDDVGDDQDNAANEVNTVAFPDSSAREETEVEFF</sequence>
<dbReference type="Proteomes" id="UP000007431">
    <property type="component" value="Unassembled WGS sequence"/>
</dbReference>
<dbReference type="GeneID" id="9587024"/>
<dbReference type="RefSeq" id="XP_003031527.1">
    <property type="nucleotide sequence ID" value="XM_003031481.1"/>
</dbReference>
<evidence type="ECO:0000256" key="2">
    <source>
        <dbReference type="SAM" id="MobiDB-lite"/>
    </source>
</evidence>
<feature type="region of interest" description="Disordered" evidence="2">
    <location>
        <begin position="99"/>
        <end position="160"/>
    </location>
</feature>
<protein>
    <recommendedName>
        <fullName evidence="5">Transaldolase</fullName>
    </recommendedName>
</protein>
<dbReference type="InterPro" id="IPR013785">
    <property type="entry name" value="Aldolase_TIM"/>
</dbReference>
<keyword evidence="1" id="KW-0704">Schiff base</keyword>
<reference evidence="3 4" key="1">
    <citation type="journal article" date="2010" name="Nat. Biotechnol.">
        <title>Genome sequence of the model mushroom Schizophyllum commune.</title>
        <authorList>
            <person name="Ohm R.A."/>
            <person name="de Jong J.F."/>
            <person name="Lugones L.G."/>
            <person name="Aerts A."/>
            <person name="Kothe E."/>
            <person name="Stajich J.E."/>
            <person name="de Vries R.P."/>
            <person name="Record E."/>
            <person name="Levasseur A."/>
            <person name="Baker S.E."/>
            <person name="Bartholomew K.A."/>
            <person name="Coutinho P.M."/>
            <person name="Erdmann S."/>
            <person name="Fowler T.J."/>
            <person name="Gathman A.C."/>
            <person name="Lombard V."/>
            <person name="Henrissat B."/>
            <person name="Knabe N."/>
            <person name="Kuees U."/>
            <person name="Lilly W.W."/>
            <person name="Lindquist E."/>
            <person name="Lucas S."/>
            <person name="Magnuson J.K."/>
            <person name="Piumi F."/>
            <person name="Raudaskoski M."/>
            <person name="Salamov A."/>
            <person name="Schmutz J."/>
            <person name="Schwarze F.W.M.R."/>
            <person name="vanKuyk P.A."/>
            <person name="Horton J.S."/>
            <person name="Grigoriev I.V."/>
            <person name="Woesten H.A.B."/>
        </authorList>
    </citation>
    <scope>NUCLEOTIDE SEQUENCE [LARGE SCALE GENOMIC DNA]</scope>
    <source>
        <strain evidence="4">H4-8 / FGSC 9210</strain>
    </source>
</reference>
<dbReference type="InParanoid" id="D8Q6E4"/>
<dbReference type="Gene3D" id="3.20.20.70">
    <property type="entry name" value="Aldolase class I"/>
    <property type="match status" value="1"/>
</dbReference>
<dbReference type="EMBL" id="GL377307">
    <property type="protein sequence ID" value="EFI96624.1"/>
    <property type="molecule type" value="Genomic_DNA"/>
</dbReference>
<dbReference type="SUPFAM" id="SSF51569">
    <property type="entry name" value="Aldolase"/>
    <property type="match status" value="1"/>
</dbReference>
<dbReference type="VEuPathDB" id="FungiDB:SCHCODRAFT_01153664"/>
<dbReference type="InterPro" id="IPR001585">
    <property type="entry name" value="TAL/FSA"/>
</dbReference>
<dbReference type="KEGG" id="scm:SCHCO_01153664"/>
<dbReference type="HOGENOM" id="CLU_432894_0_0_1"/>
<organism evidence="4">
    <name type="scientific">Schizophyllum commune (strain H4-8 / FGSC 9210)</name>
    <name type="common">Split gill fungus</name>
    <dbReference type="NCBI Taxonomy" id="578458"/>
    <lineage>
        <taxon>Eukaryota</taxon>
        <taxon>Fungi</taxon>
        <taxon>Dikarya</taxon>
        <taxon>Basidiomycota</taxon>
        <taxon>Agaricomycotina</taxon>
        <taxon>Agaricomycetes</taxon>
        <taxon>Agaricomycetidae</taxon>
        <taxon>Agaricales</taxon>
        <taxon>Schizophyllaceae</taxon>
        <taxon>Schizophyllum</taxon>
    </lineage>
</organism>
<dbReference type="GO" id="GO:0005975">
    <property type="term" value="P:carbohydrate metabolic process"/>
    <property type="evidence" value="ECO:0007669"/>
    <property type="project" value="InterPro"/>
</dbReference>
<dbReference type="OrthoDB" id="2015515at2759"/>
<accession>D8Q6E4</accession>
<feature type="non-terminal residue" evidence="3">
    <location>
        <position position="632"/>
    </location>
</feature>
<evidence type="ECO:0000313" key="3">
    <source>
        <dbReference type="EMBL" id="EFI96624.1"/>
    </source>
</evidence>